<evidence type="ECO:0000259" key="1">
    <source>
        <dbReference type="Pfam" id="PF16243"/>
    </source>
</evidence>
<accession>A0A382YD22</accession>
<dbReference type="Pfam" id="PF16243">
    <property type="entry name" value="Sm_like"/>
    <property type="match status" value="1"/>
</dbReference>
<name>A0A382YD22_9ZZZZ</name>
<dbReference type="Gene3D" id="2.30.30.100">
    <property type="match status" value="1"/>
</dbReference>
<proteinExistence type="predicted"/>
<protein>
    <recommendedName>
        <fullName evidence="1">Sm-like domain-containing protein</fullName>
    </recommendedName>
</protein>
<reference evidence="2" key="1">
    <citation type="submission" date="2018-05" db="EMBL/GenBank/DDBJ databases">
        <authorList>
            <person name="Lanie J.A."/>
            <person name="Ng W.-L."/>
            <person name="Kazmierczak K.M."/>
            <person name="Andrzejewski T.M."/>
            <person name="Davidsen T.M."/>
            <person name="Wayne K.J."/>
            <person name="Tettelin H."/>
            <person name="Glass J.I."/>
            <person name="Rusch D."/>
            <person name="Podicherti R."/>
            <person name="Tsui H.-C.T."/>
            <person name="Winkler M.E."/>
        </authorList>
    </citation>
    <scope>NUCLEOTIDE SEQUENCE</scope>
</reference>
<gene>
    <name evidence="2" type="ORF">METZ01_LOCUS434060</name>
</gene>
<dbReference type="EMBL" id="UINC01174867">
    <property type="protein sequence ID" value="SVD81206.1"/>
    <property type="molecule type" value="Genomic_DNA"/>
</dbReference>
<dbReference type="AlphaFoldDB" id="A0A382YD22"/>
<dbReference type="InterPro" id="IPR032600">
    <property type="entry name" value="Sm-like_dom"/>
</dbReference>
<feature type="domain" description="Sm-like" evidence="1">
    <location>
        <begin position="16"/>
        <end position="96"/>
    </location>
</feature>
<sequence>MDMEQTAYNTGNPFKVIKMVNGEDVLCKILEEYKDALVVEYPMSVVKNQIVEAENHIVEHTGLQRWMNFTHDKSFLILKEKILSLGDLAPEVTLYYKHICKRMSVEESKEPTDEDEAMMKLQDNMETLVEALGSADGDSNLPSGIFPLDKSKLH</sequence>
<evidence type="ECO:0000313" key="2">
    <source>
        <dbReference type="EMBL" id="SVD81206.1"/>
    </source>
</evidence>
<organism evidence="2">
    <name type="scientific">marine metagenome</name>
    <dbReference type="NCBI Taxonomy" id="408172"/>
    <lineage>
        <taxon>unclassified sequences</taxon>
        <taxon>metagenomes</taxon>
        <taxon>ecological metagenomes</taxon>
    </lineage>
</organism>